<evidence type="ECO:0000313" key="2">
    <source>
        <dbReference type="EMBL" id="GFR11568.1"/>
    </source>
</evidence>
<name>A0A8X6GW36_TRICU</name>
<protein>
    <submittedName>
        <fullName evidence="2">Uncharacterized protein</fullName>
    </submittedName>
</protein>
<sequence length="126" mass="15247">MCVCHNIGEKDEILLDHQNQLKAKQTEINLSSQAKELNLELDEIMENKEELKILDEKELLSFEENQEKSSELNMLLVIREKEYQFYQLRQIIDVLLTNIRREFEANQTRWRFNPLFTPWWGGFWES</sequence>
<comment type="caution">
    <text evidence="2">The sequence shown here is derived from an EMBL/GenBank/DDBJ whole genome shotgun (WGS) entry which is preliminary data.</text>
</comment>
<gene>
    <name evidence="2" type="ORF">TNCT_466921</name>
</gene>
<keyword evidence="1" id="KW-0175">Coiled coil</keyword>
<organism evidence="2 3">
    <name type="scientific">Trichonephila clavata</name>
    <name type="common">Joro spider</name>
    <name type="synonym">Nephila clavata</name>
    <dbReference type="NCBI Taxonomy" id="2740835"/>
    <lineage>
        <taxon>Eukaryota</taxon>
        <taxon>Metazoa</taxon>
        <taxon>Ecdysozoa</taxon>
        <taxon>Arthropoda</taxon>
        <taxon>Chelicerata</taxon>
        <taxon>Arachnida</taxon>
        <taxon>Araneae</taxon>
        <taxon>Araneomorphae</taxon>
        <taxon>Entelegynae</taxon>
        <taxon>Araneoidea</taxon>
        <taxon>Nephilidae</taxon>
        <taxon>Trichonephila</taxon>
    </lineage>
</organism>
<dbReference type="OrthoDB" id="10606400at2759"/>
<dbReference type="EMBL" id="BMAO01006796">
    <property type="protein sequence ID" value="GFR11568.1"/>
    <property type="molecule type" value="Genomic_DNA"/>
</dbReference>
<reference evidence="2" key="1">
    <citation type="submission" date="2020-07" db="EMBL/GenBank/DDBJ databases">
        <title>Multicomponent nature underlies the extraordinary mechanical properties of spider dragline silk.</title>
        <authorList>
            <person name="Kono N."/>
            <person name="Nakamura H."/>
            <person name="Mori M."/>
            <person name="Yoshida Y."/>
            <person name="Ohtoshi R."/>
            <person name="Malay A.D."/>
            <person name="Moran D.A.P."/>
            <person name="Tomita M."/>
            <person name="Numata K."/>
            <person name="Arakawa K."/>
        </authorList>
    </citation>
    <scope>NUCLEOTIDE SEQUENCE</scope>
</reference>
<feature type="coiled-coil region" evidence="1">
    <location>
        <begin position="27"/>
        <end position="54"/>
    </location>
</feature>
<accession>A0A8X6GW36</accession>
<dbReference type="AlphaFoldDB" id="A0A8X6GW36"/>
<keyword evidence="3" id="KW-1185">Reference proteome</keyword>
<proteinExistence type="predicted"/>
<evidence type="ECO:0000256" key="1">
    <source>
        <dbReference type="SAM" id="Coils"/>
    </source>
</evidence>
<dbReference type="Proteomes" id="UP000887116">
    <property type="component" value="Unassembled WGS sequence"/>
</dbReference>
<evidence type="ECO:0000313" key="3">
    <source>
        <dbReference type="Proteomes" id="UP000887116"/>
    </source>
</evidence>